<evidence type="ECO:0000256" key="1">
    <source>
        <dbReference type="SAM" id="MobiDB-lite"/>
    </source>
</evidence>
<reference evidence="2" key="2">
    <citation type="submission" date="2020-09" db="EMBL/GenBank/DDBJ databases">
        <authorList>
            <person name="Sun Q."/>
            <person name="Ohkuma M."/>
        </authorList>
    </citation>
    <scope>NUCLEOTIDE SEQUENCE</scope>
    <source>
        <strain evidence="2">JCM 4490</strain>
    </source>
</reference>
<protein>
    <submittedName>
        <fullName evidence="2">Uncharacterized protein</fullName>
    </submittedName>
</protein>
<reference evidence="2" key="1">
    <citation type="journal article" date="2014" name="Int. J. Syst. Evol. Microbiol.">
        <title>Complete genome sequence of Corynebacterium casei LMG S-19264T (=DSM 44701T), isolated from a smear-ripened cheese.</title>
        <authorList>
            <consortium name="US DOE Joint Genome Institute (JGI-PGF)"/>
            <person name="Walter F."/>
            <person name="Albersmeier A."/>
            <person name="Kalinowski J."/>
            <person name="Ruckert C."/>
        </authorList>
    </citation>
    <scope>NUCLEOTIDE SEQUENCE</scope>
    <source>
        <strain evidence="2">JCM 4490</strain>
    </source>
</reference>
<name>A0A918MVW2_9ACTN</name>
<keyword evidence="3" id="KW-1185">Reference proteome</keyword>
<dbReference type="Proteomes" id="UP000620224">
    <property type="component" value="Unassembled WGS sequence"/>
</dbReference>
<gene>
    <name evidence="2" type="ORF">GCM10010503_66400</name>
</gene>
<dbReference type="AlphaFoldDB" id="A0A918MVW2"/>
<evidence type="ECO:0000313" key="3">
    <source>
        <dbReference type="Proteomes" id="UP000620224"/>
    </source>
</evidence>
<organism evidence="2 3">
    <name type="scientific">Streptomyces lucensis JCM 4490</name>
    <dbReference type="NCBI Taxonomy" id="1306176"/>
    <lineage>
        <taxon>Bacteria</taxon>
        <taxon>Bacillati</taxon>
        <taxon>Actinomycetota</taxon>
        <taxon>Actinomycetes</taxon>
        <taxon>Kitasatosporales</taxon>
        <taxon>Streptomycetaceae</taxon>
        <taxon>Streptomyces</taxon>
    </lineage>
</organism>
<evidence type="ECO:0000313" key="2">
    <source>
        <dbReference type="EMBL" id="GGW79502.1"/>
    </source>
</evidence>
<dbReference type="EMBL" id="BMUE01000023">
    <property type="protein sequence ID" value="GGW79502.1"/>
    <property type="molecule type" value="Genomic_DNA"/>
</dbReference>
<proteinExistence type="predicted"/>
<sequence length="94" mass="10146">MIGIEVFPATAAGCPEPGLGKRVGPPRAGVEETGPFGVAPVPACVELANDNKNREDGENRCCRPLASPWCLLWAQRIERLTEQIQDLEDCLAET</sequence>
<accession>A0A918MVW2</accession>
<feature type="region of interest" description="Disordered" evidence="1">
    <location>
        <begin position="15"/>
        <end position="34"/>
    </location>
</feature>
<comment type="caution">
    <text evidence="2">The sequence shown here is derived from an EMBL/GenBank/DDBJ whole genome shotgun (WGS) entry which is preliminary data.</text>
</comment>